<keyword evidence="3" id="KW-1185">Reference proteome</keyword>
<reference evidence="2 3" key="1">
    <citation type="journal article" date="2024" name="Nat. Commun.">
        <title>Phylogenomics reveals the evolutionary origins of lichenization in chlorophyte algae.</title>
        <authorList>
            <person name="Puginier C."/>
            <person name="Libourel C."/>
            <person name="Otte J."/>
            <person name="Skaloud P."/>
            <person name="Haon M."/>
            <person name="Grisel S."/>
            <person name="Petersen M."/>
            <person name="Berrin J.G."/>
            <person name="Delaux P.M."/>
            <person name="Dal Grande F."/>
            <person name="Keller J."/>
        </authorList>
    </citation>
    <scope>NUCLEOTIDE SEQUENCE [LARGE SCALE GENOMIC DNA]</scope>
    <source>
        <strain evidence="2 3">SAG 2043</strain>
    </source>
</reference>
<dbReference type="AlphaFoldDB" id="A0AAW1QP99"/>
<accession>A0AAW1QP99</accession>
<dbReference type="GO" id="GO:0006513">
    <property type="term" value="P:protein monoubiquitination"/>
    <property type="evidence" value="ECO:0007669"/>
    <property type="project" value="InterPro"/>
</dbReference>
<dbReference type="EMBL" id="JALJOR010000002">
    <property type="protein sequence ID" value="KAK9823264.1"/>
    <property type="molecule type" value="Genomic_DNA"/>
</dbReference>
<dbReference type="Proteomes" id="UP001489004">
    <property type="component" value="Unassembled WGS sequence"/>
</dbReference>
<dbReference type="Gene3D" id="3.30.40.10">
    <property type="entry name" value="Zinc/RING finger domain, C3HC4 (zinc finger)"/>
    <property type="match status" value="1"/>
</dbReference>
<protein>
    <recommendedName>
        <fullName evidence="4">SAP domain-containing protein</fullName>
    </recommendedName>
</protein>
<dbReference type="InterPro" id="IPR013083">
    <property type="entry name" value="Znf_RING/FYVE/PHD"/>
</dbReference>
<dbReference type="GO" id="GO:0061630">
    <property type="term" value="F:ubiquitin protein ligase activity"/>
    <property type="evidence" value="ECO:0007669"/>
    <property type="project" value="InterPro"/>
</dbReference>
<dbReference type="PANTHER" id="PTHR14134:SF2">
    <property type="entry name" value="E3 UBIQUITIN-PROTEIN LIGASE RAD18"/>
    <property type="match status" value="1"/>
</dbReference>
<evidence type="ECO:0008006" key="4">
    <source>
        <dbReference type="Google" id="ProtNLM"/>
    </source>
</evidence>
<feature type="compositionally biased region" description="Acidic residues" evidence="1">
    <location>
        <begin position="202"/>
        <end position="221"/>
    </location>
</feature>
<dbReference type="GO" id="GO:0003697">
    <property type="term" value="F:single-stranded DNA binding"/>
    <property type="evidence" value="ECO:0007669"/>
    <property type="project" value="InterPro"/>
</dbReference>
<comment type="caution">
    <text evidence="2">The sequence shown here is derived from an EMBL/GenBank/DDBJ whole genome shotgun (WGS) entry which is preliminary data.</text>
</comment>
<gene>
    <name evidence="2" type="ORF">WJX72_001441</name>
</gene>
<organism evidence="2 3">
    <name type="scientific">[Myrmecia] bisecta</name>
    <dbReference type="NCBI Taxonomy" id="41462"/>
    <lineage>
        <taxon>Eukaryota</taxon>
        <taxon>Viridiplantae</taxon>
        <taxon>Chlorophyta</taxon>
        <taxon>core chlorophytes</taxon>
        <taxon>Trebouxiophyceae</taxon>
        <taxon>Trebouxiales</taxon>
        <taxon>Trebouxiaceae</taxon>
        <taxon>Myrmecia</taxon>
    </lineage>
</organism>
<dbReference type="GO" id="GO:0006301">
    <property type="term" value="P:DNA damage tolerance"/>
    <property type="evidence" value="ECO:0007669"/>
    <property type="project" value="InterPro"/>
</dbReference>
<dbReference type="PANTHER" id="PTHR14134">
    <property type="entry name" value="E3 UBIQUITIN-PROTEIN LIGASE RAD18"/>
    <property type="match status" value="1"/>
</dbReference>
<name>A0AAW1QP99_9CHLO</name>
<proteinExistence type="predicted"/>
<sequence length="249" mass="27289">MNLPQETEWPANPHLQLHQALDERARCSICHEFYRTPLSLPCAHTCKRAKPRLTVPPKLVWNLLGSDKAVRDKLKAVNLPTKGSRKVMEERYHRYRVMVETAIDAGEHVTHQQLLERLAAREKGLADAAEDQPRVRAVKQAAPAGASASFEDLIAATNQNSSRLANGPLDRVASAPEPDHRKASHGRAIPAGHVADGIVIDVDGDGSEDETVEDSEPEDDIGSQPGQRHGAHGFAPQQAPHAALRFQYS</sequence>
<evidence type="ECO:0000313" key="3">
    <source>
        <dbReference type="Proteomes" id="UP001489004"/>
    </source>
</evidence>
<feature type="region of interest" description="Disordered" evidence="1">
    <location>
        <begin position="161"/>
        <end position="249"/>
    </location>
</feature>
<evidence type="ECO:0000256" key="1">
    <source>
        <dbReference type="SAM" id="MobiDB-lite"/>
    </source>
</evidence>
<dbReference type="SUPFAM" id="SSF57850">
    <property type="entry name" value="RING/U-box"/>
    <property type="match status" value="1"/>
</dbReference>
<dbReference type="GO" id="GO:0097505">
    <property type="term" value="C:Rad6-Rad18 complex"/>
    <property type="evidence" value="ECO:0007669"/>
    <property type="project" value="TreeGrafter"/>
</dbReference>
<dbReference type="GO" id="GO:0005634">
    <property type="term" value="C:nucleus"/>
    <property type="evidence" value="ECO:0007669"/>
    <property type="project" value="TreeGrafter"/>
</dbReference>
<dbReference type="InterPro" id="IPR039577">
    <property type="entry name" value="Rad18"/>
</dbReference>
<evidence type="ECO:0000313" key="2">
    <source>
        <dbReference type="EMBL" id="KAK9823264.1"/>
    </source>
</evidence>